<sequence>MERYSEEMKFWLFDLAHGNLNDEMILKGFIKHYVLHNLVIDNIVDDIHFHTFYGTDGIILAKESILRVLNNTI</sequence>
<accession>A0A2S6HAQ7</accession>
<gene>
    <name evidence="1" type="ORF">BXY41_12512</name>
</gene>
<evidence type="ECO:0000313" key="2">
    <source>
        <dbReference type="Proteomes" id="UP000237749"/>
    </source>
</evidence>
<protein>
    <submittedName>
        <fullName evidence="1">Uncharacterized protein</fullName>
    </submittedName>
</protein>
<comment type="caution">
    <text evidence="1">The sequence shown here is derived from an EMBL/GenBank/DDBJ whole genome shotgun (WGS) entry which is preliminary data.</text>
</comment>
<dbReference type="Proteomes" id="UP000237749">
    <property type="component" value="Unassembled WGS sequence"/>
</dbReference>
<reference evidence="1 2" key="1">
    <citation type="submission" date="2018-02" db="EMBL/GenBank/DDBJ databases">
        <title>Genomic Encyclopedia of Archaeal and Bacterial Type Strains, Phase II (KMG-II): from individual species to whole genera.</title>
        <authorList>
            <person name="Goeker M."/>
        </authorList>
    </citation>
    <scope>NUCLEOTIDE SEQUENCE [LARGE SCALE GENOMIC DNA]</scope>
    <source>
        <strain evidence="1 2">DSM 3808</strain>
    </source>
</reference>
<evidence type="ECO:0000313" key="1">
    <source>
        <dbReference type="EMBL" id="PPK74510.1"/>
    </source>
</evidence>
<dbReference type="EMBL" id="PTJA01000025">
    <property type="protein sequence ID" value="PPK74510.1"/>
    <property type="molecule type" value="Genomic_DNA"/>
</dbReference>
<dbReference type="AlphaFoldDB" id="A0A2S6HAQ7"/>
<dbReference type="OrthoDB" id="2063158at2"/>
<organism evidence="1 2">
    <name type="scientific">Lacrimispora xylanisolvens</name>
    <dbReference type="NCBI Taxonomy" id="384636"/>
    <lineage>
        <taxon>Bacteria</taxon>
        <taxon>Bacillati</taxon>
        <taxon>Bacillota</taxon>
        <taxon>Clostridia</taxon>
        <taxon>Lachnospirales</taxon>
        <taxon>Lachnospiraceae</taxon>
        <taxon>Lacrimispora</taxon>
    </lineage>
</organism>
<keyword evidence="2" id="KW-1185">Reference proteome</keyword>
<proteinExistence type="predicted"/>
<name>A0A2S6HAQ7_9FIRM</name>
<dbReference type="RefSeq" id="WP_104439875.1">
    <property type="nucleotide sequence ID" value="NZ_PTJA01000025.1"/>
</dbReference>